<gene>
    <name evidence="7" type="ORF">SAMN05444422_104135</name>
</gene>
<keyword evidence="3 5" id="KW-1133">Transmembrane helix</keyword>
<dbReference type="SUPFAM" id="SSF144091">
    <property type="entry name" value="Rhomboid-like"/>
    <property type="match status" value="1"/>
</dbReference>
<feature type="transmembrane region" description="Helical" evidence="5">
    <location>
        <begin position="146"/>
        <end position="169"/>
    </location>
</feature>
<feature type="transmembrane region" description="Helical" evidence="5">
    <location>
        <begin position="228"/>
        <end position="253"/>
    </location>
</feature>
<evidence type="ECO:0000256" key="2">
    <source>
        <dbReference type="ARBA" id="ARBA00022692"/>
    </source>
</evidence>
<keyword evidence="7" id="KW-0645">Protease</keyword>
<name>A0A1I1G816_NATHA</name>
<evidence type="ECO:0000259" key="6">
    <source>
        <dbReference type="Pfam" id="PF01694"/>
    </source>
</evidence>
<evidence type="ECO:0000256" key="1">
    <source>
        <dbReference type="ARBA" id="ARBA00004141"/>
    </source>
</evidence>
<sequence>MPLDLDPTRIVLVLAALLALGFVWYAEGRGRWRALVADRFLYGVPWGTLVTVALLVAFYGIVQAGLRTWSEPLTLPFITWSYFYPTGLLTAGVAHGSPAHLASNTAGTVALAPIAEYAWGHYPPAGTDRGGRDAGTAAGGPLARPWFRAVVVFPAALLLAALLTAVFALGPGLGFSGAVFAIAGFAVVNYPVATVVAVVATSALQILYEALTQPVVREVLEVGPPSPPAWAGVGFQAHLLGFLLGALAGLALLRRRGRRPAGDRIFFGVLLFGMAQALWLLVLTDEDVFFLYRGAGVIMVFGLAVVTMVAVAGSDRPVPRLLAALPTSRVPGRRRLAVGWLLLLAVGFLAGVVGAFLDEYSPIVTIAPLALLVGLLALPALPAVLPDRWISSPLSRRQAAVGVLLAFTVLVAVPSVPLNMLVVDGGPPGDGEVEVGGYAVTYERNATVGQTPVIDPGPLPAEDEAEDQFESELSGVIVVNDDREIWTLGARDYTLEHDGNATVEVGGLDWRETVAVSRSGWDVIGNDTAYAVDLEVGTDTVSESGDATRSFASEPIEAAARIDGQTIALAPGDTAGDPFELRVDDGDSVDAVAVPSVNETATIGDLEFTAEEGEDGIRLFATPDASDTEVLVAERETYE</sequence>
<protein>
    <submittedName>
        <fullName evidence="7">Membrane associated serine protease, rhomboid family</fullName>
    </submittedName>
</protein>
<feature type="transmembrane region" description="Helical" evidence="5">
    <location>
        <begin position="397"/>
        <end position="418"/>
    </location>
</feature>
<keyword evidence="4 5" id="KW-0472">Membrane</keyword>
<feature type="transmembrane region" description="Helical" evidence="5">
    <location>
        <begin position="335"/>
        <end position="357"/>
    </location>
</feature>
<dbReference type="RefSeq" id="WP_089787488.1">
    <property type="nucleotide sequence ID" value="NZ_FOKW01000004.1"/>
</dbReference>
<evidence type="ECO:0000256" key="4">
    <source>
        <dbReference type="ARBA" id="ARBA00023136"/>
    </source>
</evidence>
<dbReference type="GO" id="GO:0006508">
    <property type="term" value="P:proteolysis"/>
    <property type="evidence" value="ECO:0007669"/>
    <property type="project" value="UniProtKB-KW"/>
</dbReference>
<dbReference type="Proteomes" id="UP000199161">
    <property type="component" value="Unassembled WGS sequence"/>
</dbReference>
<organism evidence="7 8">
    <name type="scientific">Natronobacterium haloterrestre</name>
    <name type="common">Halobiforma haloterrestris</name>
    <dbReference type="NCBI Taxonomy" id="148448"/>
    <lineage>
        <taxon>Archaea</taxon>
        <taxon>Methanobacteriati</taxon>
        <taxon>Methanobacteriota</taxon>
        <taxon>Stenosarchaea group</taxon>
        <taxon>Halobacteria</taxon>
        <taxon>Halobacteriales</taxon>
        <taxon>Natrialbaceae</taxon>
        <taxon>Natronobacterium</taxon>
    </lineage>
</organism>
<dbReference type="GO" id="GO:0004252">
    <property type="term" value="F:serine-type endopeptidase activity"/>
    <property type="evidence" value="ECO:0007669"/>
    <property type="project" value="InterPro"/>
</dbReference>
<feature type="domain" description="Peptidase S54 rhomboid" evidence="6">
    <location>
        <begin position="147"/>
        <end position="254"/>
    </location>
</feature>
<evidence type="ECO:0000256" key="5">
    <source>
        <dbReference type="SAM" id="Phobius"/>
    </source>
</evidence>
<feature type="transmembrane region" description="Helical" evidence="5">
    <location>
        <begin position="363"/>
        <end position="385"/>
    </location>
</feature>
<accession>A0A1I1G816</accession>
<feature type="transmembrane region" description="Helical" evidence="5">
    <location>
        <begin position="290"/>
        <end position="314"/>
    </location>
</feature>
<feature type="transmembrane region" description="Helical" evidence="5">
    <location>
        <begin position="181"/>
        <end position="208"/>
    </location>
</feature>
<evidence type="ECO:0000256" key="3">
    <source>
        <dbReference type="ARBA" id="ARBA00022989"/>
    </source>
</evidence>
<dbReference type="OrthoDB" id="205691at2157"/>
<dbReference type="InterPro" id="IPR035952">
    <property type="entry name" value="Rhomboid-like_sf"/>
</dbReference>
<proteinExistence type="predicted"/>
<evidence type="ECO:0000313" key="8">
    <source>
        <dbReference type="Proteomes" id="UP000199161"/>
    </source>
</evidence>
<feature type="transmembrane region" description="Helical" evidence="5">
    <location>
        <begin position="40"/>
        <end position="62"/>
    </location>
</feature>
<keyword evidence="7" id="KW-0378">Hydrolase</keyword>
<keyword evidence="2 5" id="KW-0812">Transmembrane</keyword>
<reference evidence="8" key="1">
    <citation type="submission" date="2016-10" db="EMBL/GenBank/DDBJ databases">
        <authorList>
            <person name="Varghese N."/>
            <person name="Submissions S."/>
        </authorList>
    </citation>
    <scope>NUCLEOTIDE SEQUENCE [LARGE SCALE GENOMIC DNA]</scope>
    <source>
        <strain evidence="8">DSM 13078</strain>
    </source>
</reference>
<dbReference type="EMBL" id="FOKW01000004">
    <property type="protein sequence ID" value="SFC07472.1"/>
    <property type="molecule type" value="Genomic_DNA"/>
</dbReference>
<dbReference type="Gene3D" id="1.20.1540.10">
    <property type="entry name" value="Rhomboid-like"/>
    <property type="match status" value="1"/>
</dbReference>
<feature type="transmembrane region" description="Helical" evidence="5">
    <location>
        <begin position="12"/>
        <end position="28"/>
    </location>
</feature>
<comment type="subcellular location">
    <subcellularLocation>
        <location evidence="1">Membrane</location>
        <topology evidence="1">Multi-pass membrane protein</topology>
    </subcellularLocation>
</comment>
<keyword evidence="8" id="KW-1185">Reference proteome</keyword>
<dbReference type="Pfam" id="PF01694">
    <property type="entry name" value="Rhomboid"/>
    <property type="match status" value="1"/>
</dbReference>
<feature type="transmembrane region" description="Helical" evidence="5">
    <location>
        <begin position="265"/>
        <end position="284"/>
    </location>
</feature>
<dbReference type="AlphaFoldDB" id="A0A1I1G816"/>
<dbReference type="InterPro" id="IPR022764">
    <property type="entry name" value="Peptidase_S54_rhomboid_dom"/>
</dbReference>
<evidence type="ECO:0000313" key="7">
    <source>
        <dbReference type="EMBL" id="SFC07472.1"/>
    </source>
</evidence>
<dbReference type="GO" id="GO:0016020">
    <property type="term" value="C:membrane"/>
    <property type="evidence" value="ECO:0007669"/>
    <property type="project" value="UniProtKB-SubCell"/>
</dbReference>